<protein>
    <submittedName>
        <fullName evidence="2">Uncharacterized protein</fullName>
    </submittedName>
</protein>
<dbReference type="Proteomes" id="UP001470230">
    <property type="component" value="Unassembled WGS sequence"/>
</dbReference>
<keyword evidence="3" id="KW-1185">Reference proteome</keyword>
<feature type="compositionally biased region" description="Basic and acidic residues" evidence="1">
    <location>
        <begin position="599"/>
        <end position="612"/>
    </location>
</feature>
<reference evidence="2 3" key="1">
    <citation type="submission" date="2024-04" db="EMBL/GenBank/DDBJ databases">
        <title>Tritrichomonas musculus Genome.</title>
        <authorList>
            <person name="Alves-Ferreira E."/>
            <person name="Grigg M."/>
            <person name="Lorenzi H."/>
            <person name="Galac M."/>
        </authorList>
    </citation>
    <scope>NUCLEOTIDE SEQUENCE [LARGE SCALE GENOMIC DNA]</scope>
    <source>
        <strain evidence="2 3">EAF2021</strain>
    </source>
</reference>
<evidence type="ECO:0000313" key="3">
    <source>
        <dbReference type="Proteomes" id="UP001470230"/>
    </source>
</evidence>
<organism evidence="2 3">
    <name type="scientific">Tritrichomonas musculus</name>
    <dbReference type="NCBI Taxonomy" id="1915356"/>
    <lineage>
        <taxon>Eukaryota</taxon>
        <taxon>Metamonada</taxon>
        <taxon>Parabasalia</taxon>
        <taxon>Tritrichomonadida</taxon>
        <taxon>Tritrichomonadidae</taxon>
        <taxon>Tritrichomonas</taxon>
    </lineage>
</organism>
<evidence type="ECO:0000313" key="2">
    <source>
        <dbReference type="EMBL" id="KAK8895829.1"/>
    </source>
</evidence>
<feature type="region of interest" description="Disordered" evidence="1">
    <location>
        <begin position="594"/>
        <end position="621"/>
    </location>
</feature>
<accession>A0ABR2KXJ7</accession>
<proteinExistence type="predicted"/>
<dbReference type="EMBL" id="JAPFFF010000002">
    <property type="protein sequence ID" value="KAK8895829.1"/>
    <property type="molecule type" value="Genomic_DNA"/>
</dbReference>
<name>A0ABR2KXJ7_9EUKA</name>
<sequence length="842" mass="99828">MQSLNKNFYISLDKLRKEIIKTHRTISLLPYYIYIIDIKHHQQKPPSNMPIISDSDLMLSLFKPKENPSFPEISMIAQDVSFLINYFESNPSELAREVVNSKSTSENINYYHLIYQVIPSLFGFFHSFEHLSLASRFYQSVIDIISDNPKDSIRILQPFLNTPSTYRYIEYVMTKFFKKMVLCKSSMNAKDTSFLDENSYEYSNYISCRNKNTKKLLYYLTKGVSLLPDPILEIFRLIKTKYNDKWSIKNWYKLVFSIFIIPHVTRWARSRFFNIDHNLLSFSPNRPKMNEKDSLNTPYSTIPNLYQLSTVSLNSPSRSNTDKLDQINNILSNVLNDNFRAELDTFLNALCTVQSTYNPPQMYKCFNNFSIQYYMMINDFIIFIDLLKSRNILPSFIKYELVHEIPEKYRTISFYLNVYQSAKPKKVIKIENPIVFPHIDVNPDDLNKFENQVEYRSRLASLELLADSENKNKMIFSLEKSVSDPDFHRFVMSNIIIQLSNSADMFEEYIEARRIHDEIEKWEDVSFSSRNFLFLAYLHNLHKFPTAFDLLPRKVKLLNQLSLINEKELLEHLNQLASFSGEWDGFIHRITSIEPLPENETKKREQQQENHQKNVGQTNQEPKKLFKKNQELSQHQNNLMQQSPKKIQKKQQVKLQKCSSEPHHKNQMTKSRSSPNVGLIEQKHIKFVEKLNYFDEAQQLPLYFLKALSIFSQITVVNLPEKYEFLIQFLVIVEQFFPKEDNNLYFFLIQRIPGSILIKIFIEISTVAIHNDICYNFIPNNEKYMWQRFENLIYEIATKNNAIFQKILKCQFEFHKIFEAWKNSLSNKRPFTRRNRSLSFVG</sequence>
<gene>
    <name evidence="2" type="ORF">M9Y10_013714</name>
</gene>
<evidence type="ECO:0000256" key="1">
    <source>
        <dbReference type="SAM" id="MobiDB-lite"/>
    </source>
</evidence>
<comment type="caution">
    <text evidence="2">The sequence shown here is derived from an EMBL/GenBank/DDBJ whole genome shotgun (WGS) entry which is preliminary data.</text>
</comment>